<name>A0A4R4KJ84_9BACT</name>
<sequence>MKAIVYTSYGPPEVLSIQEIEKPIPGPTQVLIRVEAATVNRTDCALLLAKPFIMRFFSGFFNPNKTTPGTDFAGTVHAIGTQVTRFEVGDRVLGFDDSGLCSHAEFLTLSEEKAMVKIPEGIRFVQAAASAEGVHYAHNFINKIPLKKGQKVLVNGATGAIGSAVVQLLKHAGANVIAVCDTSNIDRVKGLGADVVLDYTQQDFTQIDIGTYDFVLDAVGKSSFRKCKQLLKVGGAYISSELGQGAENFFYALFTPFFSSKKVVFPIPSNIQASLDLASKLLATGELKPLIDRIYQPEEIAKAYTYVLSGQKIGNVLIDWNNNSMIADSTIDVG</sequence>
<dbReference type="Gene3D" id="3.40.50.720">
    <property type="entry name" value="NAD(P)-binding Rossmann-like Domain"/>
    <property type="match status" value="1"/>
</dbReference>
<dbReference type="InterPro" id="IPR020843">
    <property type="entry name" value="ER"/>
</dbReference>
<evidence type="ECO:0000259" key="1">
    <source>
        <dbReference type="SMART" id="SM00829"/>
    </source>
</evidence>
<evidence type="ECO:0000313" key="2">
    <source>
        <dbReference type="EMBL" id="TDB66886.1"/>
    </source>
</evidence>
<dbReference type="RefSeq" id="WP_132115980.1">
    <property type="nucleotide sequence ID" value="NZ_SMJU01000004.1"/>
</dbReference>
<dbReference type="AlphaFoldDB" id="A0A4R4KJ84"/>
<dbReference type="SUPFAM" id="SSF51735">
    <property type="entry name" value="NAD(P)-binding Rossmann-fold domains"/>
    <property type="match status" value="1"/>
</dbReference>
<dbReference type="InterPro" id="IPR036291">
    <property type="entry name" value="NAD(P)-bd_dom_sf"/>
</dbReference>
<dbReference type="EMBL" id="SMJU01000004">
    <property type="protein sequence ID" value="TDB66886.1"/>
    <property type="molecule type" value="Genomic_DNA"/>
</dbReference>
<dbReference type="GO" id="GO:0016491">
    <property type="term" value="F:oxidoreductase activity"/>
    <property type="evidence" value="ECO:0007669"/>
    <property type="project" value="InterPro"/>
</dbReference>
<dbReference type="OrthoDB" id="648910at2"/>
<reference evidence="2 3" key="1">
    <citation type="submission" date="2019-02" db="EMBL/GenBank/DDBJ databases">
        <title>Arundinibacter roseus gen. nov., sp. nov., a new member of the family Cytophagaceae.</title>
        <authorList>
            <person name="Szuroczki S."/>
            <person name="Khayer B."/>
            <person name="Sproer C."/>
            <person name="Toumi M."/>
            <person name="Szabo A."/>
            <person name="Felfoldi T."/>
            <person name="Schumann P."/>
            <person name="Toth E."/>
        </authorList>
    </citation>
    <scope>NUCLEOTIDE SEQUENCE [LARGE SCALE GENOMIC DNA]</scope>
    <source>
        <strain evidence="2 3">DMA-k-7a</strain>
    </source>
</reference>
<dbReference type="InterPro" id="IPR013154">
    <property type="entry name" value="ADH-like_N"/>
</dbReference>
<dbReference type="PANTHER" id="PTHR44013:SF1">
    <property type="entry name" value="ZINC-TYPE ALCOHOL DEHYDROGENASE-LIKE PROTEIN C16A3.02C"/>
    <property type="match status" value="1"/>
</dbReference>
<dbReference type="Pfam" id="PF08240">
    <property type="entry name" value="ADH_N"/>
    <property type="match status" value="1"/>
</dbReference>
<gene>
    <name evidence="2" type="ORF">EZE20_07105</name>
</gene>
<feature type="domain" description="Enoyl reductase (ER)" evidence="1">
    <location>
        <begin position="10"/>
        <end position="318"/>
    </location>
</feature>
<dbReference type="SUPFAM" id="SSF50129">
    <property type="entry name" value="GroES-like"/>
    <property type="match status" value="1"/>
</dbReference>
<dbReference type="CDD" id="cd08267">
    <property type="entry name" value="MDR1"/>
    <property type="match status" value="1"/>
</dbReference>
<evidence type="ECO:0000313" key="3">
    <source>
        <dbReference type="Proteomes" id="UP000295706"/>
    </source>
</evidence>
<dbReference type="Gene3D" id="3.90.180.10">
    <property type="entry name" value="Medium-chain alcohol dehydrogenases, catalytic domain"/>
    <property type="match status" value="1"/>
</dbReference>
<accession>A0A4R4KJ84</accession>
<dbReference type="InterPro" id="IPR052733">
    <property type="entry name" value="Chloroplast_QOR"/>
</dbReference>
<keyword evidence="3" id="KW-1185">Reference proteome</keyword>
<organism evidence="2 3">
    <name type="scientific">Arundinibacter roseus</name>
    <dbReference type="NCBI Taxonomy" id="2070510"/>
    <lineage>
        <taxon>Bacteria</taxon>
        <taxon>Pseudomonadati</taxon>
        <taxon>Bacteroidota</taxon>
        <taxon>Cytophagia</taxon>
        <taxon>Cytophagales</taxon>
        <taxon>Spirosomataceae</taxon>
        <taxon>Arundinibacter</taxon>
    </lineage>
</organism>
<dbReference type="Pfam" id="PF13602">
    <property type="entry name" value="ADH_zinc_N_2"/>
    <property type="match status" value="1"/>
</dbReference>
<proteinExistence type="predicted"/>
<protein>
    <submittedName>
        <fullName evidence="2">NAD(P)-dependent alcohol dehydrogenase</fullName>
    </submittedName>
</protein>
<dbReference type="PANTHER" id="PTHR44013">
    <property type="entry name" value="ZINC-TYPE ALCOHOL DEHYDROGENASE-LIKE PROTEIN C16A3.02C"/>
    <property type="match status" value="1"/>
</dbReference>
<comment type="caution">
    <text evidence="2">The sequence shown here is derived from an EMBL/GenBank/DDBJ whole genome shotgun (WGS) entry which is preliminary data.</text>
</comment>
<dbReference type="SMART" id="SM00829">
    <property type="entry name" value="PKS_ER"/>
    <property type="match status" value="1"/>
</dbReference>
<dbReference type="InterPro" id="IPR011032">
    <property type="entry name" value="GroES-like_sf"/>
</dbReference>
<dbReference type="Proteomes" id="UP000295706">
    <property type="component" value="Unassembled WGS sequence"/>
</dbReference>